<keyword evidence="9" id="KW-0966">Cell projection</keyword>
<evidence type="ECO:0000313" key="10">
    <source>
        <dbReference type="Proteomes" id="UP000285120"/>
    </source>
</evidence>
<name>A0A419V635_9BACL</name>
<keyword evidence="9" id="KW-0969">Cilium</keyword>
<organism evidence="9 10">
    <name type="scientific">Sinobaca qinghaiensis</name>
    <dbReference type="NCBI Taxonomy" id="342944"/>
    <lineage>
        <taxon>Bacteria</taxon>
        <taxon>Bacillati</taxon>
        <taxon>Bacillota</taxon>
        <taxon>Bacilli</taxon>
        <taxon>Bacillales</taxon>
        <taxon>Sporolactobacillaceae</taxon>
        <taxon>Sinobaca</taxon>
    </lineage>
</organism>
<comment type="similarity">
    <text evidence="2">Belongs to the flagella basal body rod proteins family.</text>
</comment>
<comment type="caution">
    <text evidence="9">The sequence shown here is derived from an EMBL/GenBank/DDBJ whole genome shotgun (WGS) entry which is preliminary data.</text>
</comment>
<sequence>MALFDGINASASALTAQRLRMDVTSANVANADSTRGTLVDGEWEPYRRKMVAFEPQENFSSHLSQAMKKGSPDQGGVNVRTIQDDTTPFREVYQPEHPEANEEGYVQLPNVDPLKEMVNMMGATRSYEANVTTMNATKNMMLKALEIGRN</sequence>
<evidence type="ECO:0000259" key="8">
    <source>
        <dbReference type="Pfam" id="PF06429"/>
    </source>
</evidence>
<gene>
    <name evidence="9" type="ORF">ATL39_1075</name>
</gene>
<dbReference type="Proteomes" id="UP000285120">
    <property type="component" value="Unassembled WGS sequence"/>
</dbReference>
<keyword evidence="4 6" id="KW-0975">Bacterial flagellum</keyword>
<dbReference type="EMBL" id="RAPK01000007">
    <property type="protein sequence ID" value="RKD75376.1"/>
    <property type="molecule type" value="Genomic_DNA"/>
</dbReference>
<dbReference type="AlphaFoldDB" id="A0A419V635"/>
<accession>A0A419V635</accession>
<evidence type="ECO:0000256" key="1">
    <source>
        <dbReference type="ARBA" id="ARBA00004117"/>
    </source>
</evidence>
<evidence type="ECO:0000256" key="3">
    <source>
        <dbReference type="ARBA" id="ARBA00017941"/>
    </source>
</evidence>
<dbReference type="InterPro" id="IPR010930">
    <property type="entry name" value="Flg_bb/hook_C_dom"/>
</dbReference>
<evidence type="ECO:0000256" key="4">
    <source>
        <dbReference type="ARBA" id="ARBA00023143"/>
    </source>
</evidence>
<reference evidence="9 10" key="1">
    <citation type="submission" date="2018-09" db="EMBL/GenBank/DDBJ databases">
        <title>Genomic Encyclopedia of Archaeal and Bacterial Type Strains, Phase II (KMG-II): from individual species to whole genera.</title>
        <authorList>
            <person name="Goeker M."/>
        </authorList>
    </citation>
    <scope>NUCLEOTIDE SEQUENCE [LARGE SCALE GENOMIC DNA]</scope>
    <source>
        <strain evidence="9 10">DSM 17008</strain>
    </source>
</reference>
<dbReference type="PANTHER" id="PTHR30435:SF2">
    <property type="entry name" value="FLAGELLAR BASAL-BODY ROD PROTEIN FLGC"/>
    <property type="match status" value="1"/>
</dbReference>
<dbReference type="InterPro" id="IPR001444">
    <property type="entry name" value="Flag_bb_rod_N"/>
</dbReference>
<keyword evidence="10" id="KW-1185">Reference proteome</keyword>
<evidence type="ECO:0000256" key="6">
    <source>
        <dbReference type="RuleBase" id="RU362062"/>
    </source>
</evidence>
<dbReference type="GO" id="GO:0071978">
    <property type="term" value="P:bacterial-type flagellum-dependent swarming motility"/>
    <property type="evidence" value="ECO:0007669"/>
    <property type="project" value="TreeGrafter"/>
</dbReference>
<evidence type="ECO:0000256" key="2">
    <source>
        <dbReference type="ARBA" id="ARBA00009677"/>
    </source>
</evidence>
<keyword evidence="9" id="KW-0282">Flagellum</keyword>
<dbReference type="RefSeq" id="WP_120192260.1">
    <property type="nucleotide sequence ID" value="NZ_RAPK01000007.1"/>
</dbReference>
<evidence type="ECO:0000259" key="7">
    <source>
        <dbReference type="Pfam" id="PF00460"/>
    </source>
</evidence>
<dbReference type="PANTHER" id="PTHR30435">
    <property type="entry name" value="FLAGELLAR PROTEIN"/>
    <property type="match status" value="1"/>
</dbReference>
<evidence type="ECO:0000313" key="9">
    <source>
        <dbReference type="EMBL" id="RKD75376.1"/>
    </source>
</evidence>
<feature type="domain" description="Flagellar basal body rod protein N-terminal" evidence="7">
    <location>
        <begin position="7"/>
        <end position="36"/>
    </location>
</feature>
<dbReference type="InterPro" id="IPR019776">
    <property type="entry name" value="Flagellar_basal_body_rod_CS"/>
</dbReference>
<dbReference type="GO" id="GO:0030694">
    <property type="term" value="C:bacterial-type flagellum basal body, rod"/>
    <property type="evidence" value="ECO:0007669"/>
    <property type="project" value="UniProtKB-UniRule"/>
</dbReference>
<dbReference type="Pfam" id="PF06429">
    <property type="entry name" value="Flg_bbr_C"/>
    <property type="match status" value="1"/>
</dbReference>
<proteinExistence type="inferred from homology"/>
<feature type="domain" description="Flagellar basal-body/hook protein C-terminal" evidence="8">
    <location>
        <begin position="103"/>
        <end position="146"/>
    </location>
</feature>
<dbReference type="PROSITE" id="PS00588">
    <property type="entry name" value="FLAGELLA_BB_ROD"/>
    <property type="match status" value="1"/>
</dbReference>
<dbReference type="OrthoDB" id="9794148at2"/>
<protein>
    <recommendedName>
        <fullName evidence="3 6">Flagellar basal-body rod protein FlgC</fullName>
    </recommendedName>
</protein>
<dbReference type="NCBIfam" id="TIGR01395">
    <property type="entry name" value="FlgC"/>
    <property type="match status" value="1"/>
</dbReference>
<evidence type="ECO:0000256" key="5">
    <source>
        <dbReference type="ARBA" id="ARBA00025933"/>
    </source>
</evidence>
<dbReference type="InterPro" id="IPR006299">
    <property type="entry name" value="FlgC"/>
</dbReference>
<comment type="subunit">
    <text evidence="5 6">The basal body constitutes a major portion of the flagellar organelle and consists of four rings (L,P,S, and M) mounted on a central rod. The rod consists of about 26 subunits of FlgG in the distal portion, and FlgB, FlgC and FlgF are thought to build up the proximal portion of the rod with about 6 subunits each.</text>
</comment>
<dbReference type="Pfam" id="PF00460">
    <property type="entry name" value="Flg_bb_rod"/>
    <property type="match status" value="1"/>
</dbReference>
<comment type="subcellular location">
    <subcellularLocation>
        <location evidence="1 6">Bacterial flagellum basal body</location>
    </subcellularLocation>
</comment>